<reference evidence="5 6" key="1">
    <citation type="submission" date="2020-11" db="EMBL/GenBank/DDBJ databases">
        <title>WGS of Herminiimonas contaminans strain Marseille-Q4544 isolated from planarians Schmidtea mediterranea.</title>
        <authorList>
            <person name="Kangale L."/>
        </authorList>
    </citation>
    <scope>NUCLEOTIDE SEQUENCE [LARGE SCALE GENOMIC DNA]</scope>
    <source>
        <strain evidence="5 6">Marseille-Q4544</strain>
    </source>
</reference>
<feature type="signal peptide" evidence="3">
    <location>
        <begin position="1"/>
        <end position="21"/>
    </location>
</feature>
<accession>A0ABS0ETM6</accession>
<feature type="chain" id="PRO_5045362329" evidence="3">
    <location>
        <begin position="22"/>
        <end position="393"/>
    </location>
</feature>
<evidence type="ECO:0000256" key="2">
    <source>
        <dbReference type="ARBA" id="ARBA00022729"/>
    </source>
</evidence>
<dbReference type="RefSeq" id="WP_195875676.1">
    <property type="nucleotide sequence ID" value="NZ_JADOEL010000008.1"/>
</dbReference>
<dbReference type="InterPro" id="IPR028081">
    <property type="entry name" value="Leu-bd"/>
</dbReference>
<keyword evidence="2 3" id="KW-0732">Signal</keyword>
<dbReference type="InterPro" id="IPR051010">
    <property type="entry name" value="BCAA_transport"/>
</dbReference>
<dbReference type="PANTHER" id="PTHR30483">
    <property type="entry name" value="LEUCINE-SPECIFIC-BINDING PROTEIN"/>
    <property type="match status" value="1"/>
</dbReference>
<dbReference type="InterPro" id="IPR028082">
    <property type="entry name" value="Peripla_BP_I"/>
</dbReference>
<dbReference type="Proteomes" id="UP000657372">
    <property type="component" value="Unassembled WGS sequence"/>
</dbReference>
<dbReference type="PANTHER" id="PTHR30483:SF6">
    <property type="entry name" value="PERIPLASMIC BINDING PROTEIN OF ABC TRANSPORTER FOR NATURAL AMINO ACIDS"/>
    <property type="match status" value="1"/>
</dbReference>
<evidence type="ECO:0000256" key="3">
    <source>
        <dbReference type="SAM" id="SignalP"/>
    </source>
</evidence>
<protein>
    <submittedName>
        <fullName evidence="5">ABC transporter substrate-binding protein</fullName>
    </submittedName>
</protein>
<evidence type="ECO:0000313" key="6">
    <source>
        <dbReference type="Proteomes" id="UP000657372"/>
    </source>
</evidence>
<dbReference type="Pfam" id="PF13458">
    <property type="entry name" value="Peripla_BP_6"/>
    <property type="match status" value="1"/>
</dbReference>
<feature type="domain" description="Leucine-binding protein" evidence="4">
    <location>
        <begin position="27"/>
        <end position="368"/>
    </location>
</feature>
<sequence>MRGLKALVAIGAASLMTTVMGQSDDKEIKIGIVASLSGMYEIGGHQLQNGINTYLKQNDGKLAGHKVTLIYRDTAGPNPDIAKRVAQELITRDMVDFLAGFDFTPGAMAVAPIATQAKTPMILMNASASIIPTKSPYIVRTSFTPGQTSYPLGKWAAQNGIKSVAIVSADFAPAAEAAIWFKKSFIEAGGKIVSEVAVPLTNVDFAPYLQKVKDQKPDAVFSFLPVGEPVILFYKTFKERGLAKEGIKLISAEGWVDDDVLKASGDAAIGAISSGYYTPSHDSKKNKDFIATYKLVSGGKMEPNYLAVGAYDGMAVIAEAVKKVGLPEDRIKLIDAMKGLTIDSPRGPLTIDPTSRDSINTVYMRKIEIIKGKAVAVEFDKFDAVKDPGKLSP</sequence>
<comment type="similarity">
    <text evidence="1">Belongs to the leucine-binding protein family.</text>
</comment>
<evidence type="ECO:0000259" key="4">
    <source>
        <dbReference type="Pfam" id="PF13458"/>
    </source>
</evidence>
<comment type="caution">
    <text evidence="5">The sequence shown here is derived from an EMBL/GenBank/DDBJ whole genome shotgun (WGS) entry which is preliminary data.</text>
</comment>
<evidence type="ECO:0000313" key="5">
    <source>
        <dbReference type="EMBL" id="MBF8178210.1"/>
    </source>
</evidence>
<evidence type="ECO:0000256" key="1">
    <source>
        <dbReference type="ARBA" id="ARBA00010062"/>
    </source>
</evidence>
<proteinExistence type="inferred from homology"/>
<keyword evidence="6" id="KW-1185">Reference proteome</keyword>
<name>A0ABS0ETM6_9BURK</name>
<gene>
    <name evidence="5" type="ORF">IXC47_10995</name>
</gene>
<dbReference type="SUPFAM" id="SSF53822">
    <property type="entry name" value="Periplasmic binding protein-like I"/>
    <property type="match status" value="1"/>
</dbReference>
<dbReference type="Gene3D" id="3.40.50.2300">
    <property type="match status" value="2"/>
</dbReference>
<dbReference type="EMBL" id="JADOEL010000008">
    <property type="protein sequence ID" value="MBF8178210.1"/>
    <property type="molecule type" value="Genomic_DNA"/>
</dbReference>
<organism evidence="5 6">
    <name type="scientific">Herminiimonas contaminans</name>
    <dbReference type="NCBI Taxonomy" id="1111140"/>
    <lineage>
        <taxon>Bacteria</taxon>
        <taxon>Pseudomonadati</taxon>
        <taxon>Pseudomonadota</taxon>
        <taxon>Betaproteobacteria</taxon>
        <taxon>Burkholderiales</taxon>
        <taxon>Oxalobacteraceae</taxon>
        <taxon>Herminiimonas</taxon>
    </lineage>
</organism>